<dbReference type="Proteomes" id="UP000228934">
    <property type="component" value="Unassembled WGS sequence"/>
</dbReference>
<dbReference type="AlphaFoldDB" id="A0A2G9QKV1"/>
<organism evidence="1 2">
    <name type="scientific">Aquarana catesbeiana</name>
    <name type="common">American bullfrog</name>
    <name type="synonym">Rana catesbeiana</name>
    <dbReference type="NCBI Taxonomy" id="8400"/>
    <lineage>
        <taxon>Eukaryota</taxon>
        <taxon>Metazoa</taxon>
        <taxon>Chordata</taxon>
        <taxon>Craniata</taxon>
        <taxon>Vertebrata</taxon>
        <taxon>Euteleostomi</taxon>
        <taxon>Amphibia</taxon>
        <taxon>Batrachia</taxon>
        <taxon>Anura</taxon>
        <taxon>Neobatrachia</taxon>
        <taxon>Ranoidea</taxon>
        <taxon>Ranidae</taxon>
        <taxon>Aquarana</taxon>
    </lineage>
</organism>
<protein>
    <submittedName>
        <fullName evidence="1">Uncharacterized protein</fullName>
    </submittedName>
</protein>
<proteinExistence type="predicted"/>
<evidence type="ECO:0000313" key="2">
    <source>
        <dbReference type="Proteomes" id="UP000228934"/>
    </source>
</evidence>
<gene>
    <name evidence="1" type="ORF">AB205_0120070</name>
</gene>
<reference evidence="2" key="1">
    <citation type="journal article" date="2017" name="Nat. Commun.">
        <title>The North American bullfrog draft genome provides insight into hormonal regulation of long noncoding RNA.</title>
        <authorList>
            <person name="Hammond S.A."/>
            <person name="Warren R.L."/>
            <person name="Vandervalk B.P."/>
            <person name="Kucuk E."/>
            <person name="Khan H."/>
            <person name="Gibb E.A."/>
            <person name="Pandoh P."/>
            <person name="Kirk H."/>
            <person name="Zhao Y."/>
            <person name="Jones M."/>
            <person name="Mungall A.J."/>
            <person name="Coope R."/>
            <person name="Pleasance S."/>
            <person name="Moore R.A."/>
            <person name="Holt R.A."/>
            <person name="Round J.M."/>
            <person name="Ohora S."/>
            <person name="Walle B.V."/>
            <person name="Veldhoen N."/>
            <person name="Helbing C.C."/>
            <person name="Birol I."/>
        </authorList>
    </citation>
    <scope>NUCLEOTIDE SEQUENCE [LARGE SCALE GENOMIC DNA]</scope>
</reference>
<dbReference type="EMBL" id="KV979134">
    <property type="protein sequence ID" value="PIO15703.1"/>
    <property type="molecule type" value="Genomic_DNA"/>
</dbReference>
<evidence type="ECO:0000313" key="1">
    <source>
        <dbReference type="EMBL" id="PIO15703.1"/>
    </source>
</evidence>
<sequence length="52" mass="6039">MAMLNLKEILQGLYSQIVKRMVSFTHARILAGMHLWPELHKSENVFAPFCHT</sequence>
<name>A0A2G9QKV1_AQUCT</name>
<keyword evidence="2" id="KW-1185">Reference proteome</keyword>
<accession>A0A2G9QKV1</accession>